<evidence type="ECO:0000313" key="12">
    <source>
        <dbReference type="Proteomes" id="UP001172055"/>
    </source>
</evidence>
<keyword evidence="5" id="KW-0175">Coiled coil</keyword>
<feature type="coiled-coil region" evidence="5">
    <location>
        <begin position="596"/>
        <end position="623"/>
    </location>
</feature>
<dbReference type="RefSeq" id="WP_301724422.1">
    <property type="nucleotide sequence ID" value="NZ_JAUJWV010000002.1"/>
</dbReference>
<protein>
    <submittedName>
        <fullName evidence="11">TerB N-terminal domain-containing protein</fullName>
    </submittedName>
</protein>
<evidence type="ECO:0000256" key="6">
    <source>
        <dbReference type="SAM" id="MobiDB-lite"/>
    </source>
</evidence>
<accession>A0ABT8N4P9</accession>
<dbReference type="InterPro" id="IPR028932">
    <property type="entry name" value="TerB-C"/>
</dbReference>
<dbReference type="Pfam" id="PF15615">
    <property type="entry name" value="TerB_C"/>
    <property type="match status" value="1"/>
</dbReference>
<evidence type="ECO:0000256" key="1">
    <source>
        <dbReference type="ARBA" id="ARBA00004141"/>
    </source>
</evidence>
<evidence type="ECO:0000313" key="11">
    <source>
        <dbReference type="EMBL" id="MDN7242861.1"/>
    </source>
</evidence>
<evidence type="ECO:0000256" key="7">
    <source>
        <dbReference type="SAM" id="Phobius"/>
    </source>
</evidence>
<evidence type="ECO:0000259" key="9">
    <source>
        <dbReference type="Pfam" id="PF13208"/>
    </source>
</evidence>
<feature type="domain" description="TM2" evidence="8">
    <location>
        <begin position="4"/>
        <end position="53"/>
    </location>
</feature>
<dbReference type="InterPro" id="IPR007829">
    <property type="entry name" value="TM2"/>
</dbReference>
<feature type="domain" description="TerB-C" evidence="10">
    <location>
        <begin position="589"/>
        <end position="732"/>
    </location>
</feature>
<organism evidence="11 12">
    <name type="scientific">Planococcus shixiaomingii</name>
    <dbReference type="NCBI Taxonomy" id="3058393"/>
    <lineage>
        <taxon>Bacteria</taxon>
        <taxon>Bacillati</taxon>
        <taxon>Bacillota</taxon>
        <taxon>Bacilli</taxon>
        <taxon>Bacillales</taxon>
        <taxon>Caryophanaceae</taxon>
        <taxon>Planococcus</taxon>
    </lineage>
</organism>
<sequence>MQKNKKATTGYLLAFFLGGIGAHHFYYRNYVRGIVYLLFFWTGIPMILGWIDMTSVNKWTARQNGYTQVSNTSVSVVENRHVRQPENLKEIYTATQEPVRETMRPARVKEETLKAEHAKEEEKAKQLEPDTPSSATEIVVANRANNFSNAPALKTFAVPSVTEPTTTPKIPKLKPANAAIIAQSETVAKEPAPNQTARTQENTTVQKTASILKEPQFFYSVKDIILPEYTHLKTPKHINDELNRIKSPKKTTSRQNGFVIEYSHGHSHENFVRESMKNAESRWTKTKEIPFQAYWPTFESLDKPKLRWYLYWREQVLKGNYLEVDLSYIFIFVYELINYSFNRHAAFNVSMMIRLLDNYKEQHPKLPKYLHEWLADMLYELGETEMATIWSKKQAQTLKLYQIIEEDPEQLSSLPISVWKPYIRTYRETEFYIKHKAKVNKKFKQSLPLIEKAYEREGTTLLAKWFEVKKIRTIRNIFNGAVVGRAHNPIHVYVTEFHPTQDLKNTAYNLLKLSENVVRLESGEKRQIKVDEELLPEGLKEEMMQLSERFKKVQEKSATSKGSTIPAAPSKENPIEVEVDKTAPVEALIEFDWQEIEAKNKALRELQEKIEDGEEDVEEEVSKKLNVSTSYANPGPHPSTVSSAKSLDDLMGDDKEDVAEFVSSLSLLEKEFVSRFEYGEIKEEKAKSFAKENSMMLGYFMTKLNEKANLHLGDILIEETDEGYEIFEDYKDVVLMVRSVDIEN</sequence>
<name>A0ABT8N4P9_9BACL</name>
<evidence type="ECO:0000256" key="5">
    <source>
        <dbReference type="SAM" id="Coils"/>
    </source>
</evidence>
<evidence type="ECO:0000256" key="4">
    <source>
        <dbReference type="ARBA" id="ARBA00023136"/>
    </source>
</evidence>
<dbReference type="Proteomes" id="UP001172055">
    <property type="component" value="Unassembled WGS sequence"/>
</dbReference>
<evidence type="ECO:0000259" key="8">
    <source>
        <dbReference type="Pfam" id="PF05154"/>
    </source>
</evidence>
<dbReference type="Pfam" id="PF13208">
    <property type="entry name" value="TerB_N"/>
    <property type="match status" value="1"/>
</dbReference>
<keyword evidence="2 7" id="KW-0812">Transmembrane</keyword>
<dbReference type="InterPro" id="IPR025266">
    <property type="entry name" value="TerB_N"/>
</dbReference>
<reference evidence="11 12" key="1">
    <citation type="submission" date="2023-06" db="EMBL/GenBank/DDBJ databases">
        <title>Novel species in genus Planococcus.</title>
        <authorList>
            <person name="Ning S."/>
        </authorList>
    </citation>
    <scope>NUCLEOTIDE SEQUENCE [LARGE SCALE GENOMIC DNA]</scope>
    <source>
        <strain evidence="11 12">N028</strain>
    </source>
</reference>
<feature type="domain" description="TerB N-terminal" evidence="9">
    <location>
        <begin position="262"/>
        <end position="402"/>
    </location>
</feature>
<dbReference type="Pfam" id="PF05154">
    <property type="entry name" value="TM2"/>
    <property type="match status" value="1"/>
</dbReference>
<comment type="caution">
    <text evidence="11">The sequence shown here is derived from an EMBL/GenBank/DDBJ whole genome shotgun (WGS) entry which is preliminary data.</text>
</comment>
<evidence type="ECO:0000256" key="3">
    <source>
        <dbReference type="ARBA" id="ARBA00022989"/>
    </source>
</evidence>
<feature type="compositionally biased region" description="Basic and acidic residues" evidence="6">
    <location>
        <begin position="111"/>
        <end position="128"/>
    </location>
</feature>
<evidence type="ECO:0000256" key="2">
    <source>
        <dbReference type="ARBA" id="ARBA00022692"/>
    </source>
</evidence>
<evidence type="ECO:0000259" key="10">
    <source>
        <dbReference type="Pfam" id="PF15615"/>
    </source>
</evidence>
<feature type="transmembrane region" description="Helical" evidence="7">
    <location>
        <begin position="33"/>
        <end position="51"/>
    </location>
</feature>
<gene>
    <name evidence="11" type="ORF">QWY14_13690</name>
</gene>
<comment type="subcellular location">
    <subcellularLocation>
        <location evidence="1">Membrane</location>
        <topology evidence="1">Multi-pass membrane protein</topology>
    </subcellularLocation>
</comment>
<feature type="region of interest" description="Disordered" evidence="6">
    <location>
        <begin position="111"/>
        <end position="133"/>
    </location>
</feature>
<dbReference type="EMBL" id="JAUJWV010000002">
    <property type="protein sequence ID" value="MDN7242861.1"/>
    <property type="molecule type" value="Genomic_DNA"/>
</dbReference>
<keyword evidence="3 7" id="KW-1133">Transmembrane helix</keyword>
<keyword evidence="12" id="KW-1185">Reference proteome</keyword>
<proteinExistence type="predicted"/>
<keyword evidence="4 7" id="KW-0472">Membrane</keyword>
<feature type="transmembrane region" description="Helical" evidence="7">
    <location>
        <begin position="7"/>
        <end position="27"/>
    </location>
</feature>